<reference evidence="4" key="2">
    <citation type="submission" date="2022-10" db="EMBL/GenBank/DDBJ databases">
        <title>Human gut microbiome strain richness.</title>
        <authorList>
            <person name="Chen-Liaw A."/>
        </authorList>
    </citation>
    <scope>NUCLEOTIDE SEQUENCE</scope>
    <source>
        <strain evidence="4">BSD2780120875st1_E1_BSD2780120875_150330</strain>
    </source>
</reference>
<protein>
    <submittedName>
        <fullName evidence="3">Uncharacterized protein</fullName>
    </submittedName>
</protein>
<dbReference type="Proteomes" id="UP000375690">
    <property type="component" value="Unassembled WGS sequence"/>
</dbReference>
<proteinExistence type="predicted"/>
<dbReference type="EMBL" id="VWFC01000020">
    <property type="protein sequence ID" value="KAB1324704.1"/>
    <property type="molecule type" value="Genomic_DNA"/>
</dbReference>
<evidence type="ECO:0000313" key="4">
    <source>
        <dbReference type="EMBL" id="MDC2743947.1"/>
    </source>
</evidence>
<dbReference type="EMBL" id="VWLB01000051">
    <property type="protein sequence ID" value="KAA3923711.1"/>
    <property type="molecule type" value="Genomic_DNA"/>
</dbReference>
<dbReference type="RefSeq" id="WP_032856194.1">
    <property type="nucleotide sequence ID" value="NZ_CAAKNR010000159.1"/>
</dbReference>
<accession>A0A139L2G6</accession>
<sequence>MLHDNIFSCELLPSKDGYTFTIVSQLGPMLHEAERSFGQRNKDYTILGIELADIKQPQIWFPGDCRHIIIQLTEDCINDMDKALFQLAHETIHCLEPNKYGSTTVLEEGLATYFSMNYNGINDDSVIDLEPYKLAYHNVKRLLKYDDMIILKARTLEPNLSLITADMLHRLCPSIDKKLAQELTRMFA</sequence>
<evidence type="ECO:0000313" key="7">
    <source>
        <dbReference type="Proteomes" id="UP000435985"/>
    </source>
</evidence>
<dbReference type="Proteomes" id="UP001219389">
    <property type="component" value="Unassembled WGS sequence"/>
</dbReference>
<evidence type="ECO:0000313" key="1">
    <source>
        <dbReference type="EMBL" id="KAA3923711.1"/>
    </source>
</evidence>
<name>A0A139L2G6_BACOV</name>
<dbReference type="EMBL" id="VWFO01000048">
    <property type="protein sequence ID" value="KAA4661149.1"/>
    <property type="molecule type" value="Genomic_DNA"/>
</dbReference>
<comment type="caution">
    <text evidence="3">The sequence shown here is derived from an EMBL/GenBank/DDBJ whole genome shotgun (WGS) entry which is preliminary data.</text>
</comment>
<evidence type="ECO:0000313" key="2">
    <source>
        <dbReference type="EMBL" id="KAA4661149.1"/>
    </source>
</evidence>
<dbReference type="Proteomes" id="UP000435985">
    <property type="component" value="Unassembled WGS sequence"/>
</dbReference>
<reference evidence="5 6" key="1">
    <citation type="journal article" date="2019" name="Nat. Med.">
        <title>A library of human gut bacterial isolates paired with longitudinal multiomics data enables mechanistic microbiome research.</title>
        <authorList>
            <person name="Poyet M."/>
            <person name="Groussin M."/>
            <person name="Gibbons S.M."/>
            <person name="Avila-Pacheco J."/>
            <person name="Jiang X."/>
            <person name="Kearney S.M."/>
            <person name="Perrotta A.R."/>
            <person name="Berdy B."/>
            <person name="Zhao S."/>
            <person name="Lieberman T.D."/>
            <person name="Swanson P.K."/>
            <person name="Smith M."/>
            <person name="Roesemann S."/>
            <person name="Alexander J.E."/>
            <person name="Rich S.A."/>
            <person name="Livny J."/>
            <person name="Vlamakis H."/>
            <person name="Clish C."/>
            <person name="Bullock K."/>
            <person name="Deik A."/>
            <person name="Scott J."/>
            <person name="Pierce K.A."/>
            <person name="Xavier R.J."/>
            <person name="Alm E.J."/>
        </authorList>
    </citation>
    <scope>NUCLEOTIDE SEQUENCE [LARGE SCALE GENOMIC DNA]</scope>
    <source>
        <strain evidence="2 7">BIOML-A14</strain>
        <strain evidence="1 5">BIOML-A160</strain>
        <strain evidence="3 6">BIOML-A2</strain>
    </source>
</reference>
<organism evidence="3 6">
    <name type="scientific">Bacteroides ovatus</name>
    <dbReference type="NCBI Taxonomy" id="28116"/>
    <lineage>
        <taxon>Bacteria</taxon>
        <taxon>Pseudomonadati</taxon>
        <taxon>Bacteroidota</taxon>
        <taxon>Bacteroidia</taxon>
        <taxon>Bacteroidales</taxon>
        <taxon>Bacteroidaceae</taxon>
        <taxon>Bacteroides</taxon>
    </lineage>
</organism>
<dbReference type="Proteomes" id="UP000365824">
    <property type="component" value="Unassembled WGS sequence"/>
</dbReference>
<dbReference type="EMBL" id="JAQNZF010000025">
    <property type="protein sequence ID" value="MDC2743947.1"/>
    <property type="molecule type" value="Genomic_DNA"/>
</dbReference>
<dbReference type="AlphaFoldDB" id="A0A139L2G6"/>
<evidence type="ECO:0000313" key="6">
    <source>
        <dbReference type="Proteomes" id="UP000375690"/>
    </source>
</evidence>
<gene>
    <name evidence="3" type="ORF">F3B53_16580</name>
    <name evidence="2" type="ORF">F3B98_24000</name>
    <name evidence="1" type="ORF">F3F25_23550</name>
    <name evidence="4" type="ORF">PO382_17140</name>
</gene>
<evidence type="ECO:0000313" key="3">
    <source>
        <dbReference type="EMBL" id="KAB1324704.1"/>
    </source>
</evidence>
<evidence type="ECO:0000313" key="5">
    <source>
        <dbReference type="Proteomes" id="UP000365824"/>
    </source>
</evidence>